<gene>
    <name evidence="2" type="ORF">SAMN02745110_01871</name>
</gene>
<proteinExistence type="predicted"/>
<keyword evidence="3" id="KW-1185">Reference proteome</keyword>
<evidence type="ECO:0000313" key="2">
    <source>
        <dbReference type="EMBL" id="SJZ87958.1"/>
    </source>
</evidence>
<dbReference type="AlphaFoldDB" id="A0A1T4PAX0"/>
<organism evidence="2 3">
    <name type="scientific">Eubacterium ruminantium</name>
    <dbReference type="NCBI Taxonomy" id="42322"/>
    <lineage>
        <taxon>Bacteria</taxon>
        <taxon>Bacillati</taxon>
        <taxon>Bacillota</taxon>
        <taxon>Clostridia</taxon>
        <taxon>Eubacteriales</taxon>
        <taxon>Eubacteriaceae</taxon>
        <taxon>Eubacterium</taxon>
    </lineage>
</organism>
<dbReference type="Proteomes" id="UP000189857">
    <property type="component" value="Unassembled WGS sequence"/>
</dbReference>
<evidence type="ECO:0000313" key="3">
    <source>
        <dbReference type="Proteomes" id="UP000189857"/>
    </source>
</evidence>
<accession>A0A1T4PAX0</accession>
<feature type="domain" description="Suppressor of fused-like" evidence="1">
    <location>
        <begin position="53"/>
        <end position="223"/>
    </location>
</feature>
<evidence type="ECO:0000259" key="1">
    <source>
        <dbReference type="Pfam" id="PF05076"/>
    </source>
</evidence>
<dbReference type="InterPro" id="IPR020941">
    <property type="entry name" value="SUFU-like_domain"/>
</dbReference>
<dbReference type="OrthoDB" id="4827574at2"/>
<protein>
    <submittedName>
        <fullName evidence="2">Suppressor of fused protein (SUFU)</fullName>
    </submittedName>
</protein>
<dbReference type="RefSeq" id="WP_078787694.1">
    <property type="nucleotide sequence ID" value="NZ_FMTO01000010.1"/>
</dbReference>
<sequence length="228" mass="26740">MGLFDKFKKKEEPESLMPMYLYDEKDLDEIDAYISEVFGNFENVFHEIVSPDIHLDVCFIPPTDEDPYYKLVTMGAGAYEMNIPDKWKKYNLERAEYVIYVPKDWNLQSQDMKDYWPIKTLKNVARLPIWCDTWLSFGHTTQADEEGTPYASNTRFNSVVLDFCKNSQGEVQLKTSSGKTINFYQVIPLYPEELRFKMDNNAETLLAVFDEKGIEYKVVNINRRSVIE</sequence>
<name>A0A1T4PAX0_9FIRM</name>
<reference evidence="2 3" key="1">
    <citation type="submission" date="2017-02" db="EMBL/GenBank/DDBJ databases">
        <authorList>
            <person name="Peterson S.W."/>
        </authorList>
    </citation>
    <scope>NUCLEOTIDE SEQUENCE [LARGE SCALE GENOMIC DNA]</scope>
    <source>
        <strain evidence="2 3">ATCC 17233</strain>
    </source>
</reference>
<dbReference type="Pfam" id="PF05076">
    <property type="entry name" value="SUFU"/>
    <property type="match status" value="1"/>
</dbReference>
<dbReference type="EMBL" id="FUXA01000011">
    <property type="protein sequence ID" value="SJZ87958.1"/>
    <property type="molecule type" value="Genomic_DNA"/>
</dbReference>